<dbReference type="PANTHER" id="PTHR46082">
    <property type="entry name" value="ATP/GTP-BINDING PROTEIN-RELATED"/>
    <property type="match status" value="1"/>
</dbReference>
<sequence>MEILDDEHEALLQSATDRNVYSLGSINYHNIVIAGLHLPRNCPAASVVAQMRMTFPNLGFGLLFGLGCGVPA</sequence>
<dbReference type="GO" id="GO:0009116">
    <property type="term" value="P:nucleoside metabolic process"/>
    <property type="evidence" value="ECO:0007669"/>
    <property type="project" value="InterPro"/>
</dbReference>
<comment type="caution">
    <text evidence="1">The sequence shown here is derived from an EMBL/GenBank/DDBJ whole genome shotgun (WGS) entry which is preliminary data.</text>
</comment>
<dbReference type="InterPro" id="IPR053137">
    <property type="entry name" value="NLR-like"/>
</dbReference>
<evidence type="ECO:0000313" key="2">
    <source>
        <dbReference type="Proteomes" id="UP000186583"/>
    </source>
</evidence>
<keyword evidence="2" id="KW-1185">Reference proteome</keyword>
<accession>A0A1Q8S193</accession>
<dbReference type="InterPro" id="IPR035994">
    <property type="entry name" value="Nucleoside_phosphorylase_sf"/>
</dbReference>
<protein>
    <submittedName>
        <fullName evidence="1">Uncharacterized protein</fullName>
    </submittedName>
</protein>
<dbReference type="PANTHER" id="PTHR46082:SF11">
    <property type="entry name" value="AAA+ ATPASE DOMAIN-CONTAINING PROTEIN-RELATED"/>
    <property type="match status" value="1"/>
</dbReference>
<dbReference type="GO" id="GO:0003824">
    <property type="term" value="F:catalytic activity"/>
    <property type="evidence" value="ECO:0007669"/>
    <property type="project" value="InterPro"/>
</dbReference>
<dbReference type="Proteomes" id="UP000186583">
    <property type="component" value="Unassembled WGS sequence"/>
</dbReference>
<organism evidence="1 2">
    <name type="scientific">Colletotrichum chlorophyti</name>
    <dbReference type="NCBI Taxonomy" id="708187"/>
    <lineage>
        <taxon>Eukaryota</taxon>
        <taxon>Fungi</taxon>
        <taxon>Dikarya</taxon>
        <taxon>Ascomycota</taxon>
        <taxon>Pezizomycotina</taxon>
        <taxon>Sordariomycetes</taxon>
        <taxon>Hypocreomycetidae</taxon>
        <taxon>Glomerellales</taxon>
        <taxon>Glomerellaceae</taxon>
        <taxon>Colletotrichum</taxon>
    </lineage>
</organism>
<proteinExistence type="predicted"/>
<evidence type="ECO:0000313" key="1">
    <source>
        <dbReference type="EMBL" id="OLN95219.1"/>
    </source>
</evidence>
<reference evidence="1 2" key="1">
    <citation type="submission" date="2016-11" db="EMBL/GenBank/DDBJ databases">
        <title>Draft Genome Assembly of Colletotrichum chlorophyti a pathogen of herbaceous plants.</title>
        <authorList>
            <person name="Gan P."/>
            <person name="Narusaka M."/>
            <person name="Tsushima A."/>
            <person name="Narusaka Y."/>
            <person name="Takano Y."/>
            <person name="Shirasu K."/>
        </authorList>
    </citation>
    <scope>NUCLEOTIDE SEQUENCE [LARGE SCALE GENOMIC DNA]</scope>
    <source>
        <strain evidence="1 2">NTL11</strain>
    </source>
</reference>
<dbReference type="STRING" id="708187.A0A1Q8S193"/>
<dbReference type="EMBL" id="MPGH01000038">
    <property type="protein sequence ID" value="OLN95219.1"/>
    <property type="molecule type" value="Genomic_DNA"/>
</dbReference>
<dbReference type="AlphaFoldDB" id="A0A1Q8S193"/>
<name>A0A1Q8S193_9PEZI</name>
<dbReference type="OrthoDB" id="4842036at2759"/>
<dbReference type="Gene3D" id="3.40.50.1580">
    <property type="entry name" value="Nucleoside phosphorylase domain"/>
    <property type="match status" value="1"/>
</dbReference>
<gene>
    <name evidence="1" type="ORF">CCHL11_08143</name>
</gene>